<comment type="caution">
    <text evidence="2">The sequence shown here is derived from an EMBL/GenBank/DDBJ whole genome shotgun (WGS) entry which is preliminary data.</text>
</comment>
<evidence type="ECO:0000313" key="2">
    <source>
        <dbReference type="EMBL" id="GBP54195.1"/>
    </source>
</evidence>
<protein>
    <submittedName>
        <fullName evidence="2">Uncharacterized protein</fullName>
    </submittedName>
</protein>
<sequence length="514" mass="58268">MGPTEAIEKTFLMFKGSTKFPRYRGLVSRFDSFLDECSSDLPQIEANPPRTHDWGPYDKDEYISSCDANTESRLCHGATTTTLFWCNENTVAYLDRVRTLWLRFTSANTELRCITGANTAAPVCYPEYSGSFATLRILPTWFWCNENTVTYLDRVRTLWLRFTSANTELRCITGWVLRPNFDMAILLRLYYYSANTAAPVCYPEYSGSFATLRILPTWFWCNENTVTYLDRVRTLWLRFTSANTELRCITGANTAAPVCYPEYSGSFATLRILPTWFWCNENAVTYLIECEHCGCALLAQILNFAALQGGGSGLLSRILRLVCYTSNIATWFWCNENTVAHLDRVRTLWLRFTSANTELRCITGGSGLLSRILRLVCYTSNIATWFWCNENTVAHLDRVRTLWLRFTSANTELRYITGWERAEIMPRSLRARCGRARVIATERGHTARRPPPAAAARANDSAPTTARTHRGGGLSAGFIDFQIVHHSTIRKIRALDRSGLRHTPCGGRAGAAPC</sequence>
<name>A0A4C1WVV2_EUMVA</name>
<evidence type="ECO:0000313" key="3">
    <source>
        <dbReference type="Proteomes" id="UP000299102"/>
    </source>
</evidence>
<dbReference type="Proteomes" id="UP000299102">
    <property type="component" value="Unassembled WGS sequence"/>
</dbReference>
<reference evidence="2 3" key="1">
    <citation type="journal article" date="2019" name="Commun. Biol.">
        <title>The bagworm genome reveals a unique fibroin gene that provides high tensile strength.</title>
        <authorList>
            <person name="Kono N."/>
            <person name="Nakamura H."/>
            <person name="Ohtoshi R."/>
            <person name="Tomita M."/>
            <person name="Numata K."/>
            <person name="Arakawa K."/>
        </authorList>
    </citation>
    <scope>NUCLEOTIDE SEQUENCE [LARGE SCALE GENOMIC DNA]</scope>
</reference>
<dbReference type="AlphaFoldDB" id="A0A4C1WVV2"/>
<accession>A0A4C1WVV2</accession>
<gene>
    <name evidence="2" type="ORF">EVAR_43220_1</name>
</gene>
<dbReference type="EMBL" id="BGZK01000641">
    <property type="protein sequence ID" value="GBP54195.1"/>
    <property type="molecule type" value="Genomic_DNA"/>
</dbReference>
<proteinExistence type="predicted"/>
<evidence type="ECO:0000256" key="1">
    <source>
        <dbReference type="SAM" id="MobiDB-lite"/>
    </source>
</evidence>
<organism evidence="2 3">
    <name type="scientific">Eumeta variegata</name>
    <name type="common">Bagworm moth</name>
    <name type="synonym">Eumeta japonica</name>
    <dbReference type="NCBI Taxonomy" id="151549"/>
    <lineage>
        <taxon>Eukaryota</taxon>
        <taxon>Metazoa</taxon>
        <taxon>Ecdysozoa</taxon>
        <taxon>Arthropoda</taxon>
        <taxon>Hexapoda</taxon>
        <taxon>Insecta</taxon>
        <taxon>Pterygota</taxon>
        <taxon>Neoptera</taxon>
        <taxon>Endopterygota</taxon>
        <taxon>Lepidoptera</taxon>
        <taxon>Glossata</taxon>
        <taxon>Ditrysia</taxon>
        <taxon>Tineoidea</taxon>
        <taxon>Psychidae</taxon>
        <taxon>Oiketicinae</taxon>
        <taxon>Eumeta</taxon>
    </lineage>
</organism>
<feature type="region of interest" description="Disordered" evidence="1">
    <location>
        <begin position="444"/>
        <end position="471"/>
    </location>
</feature>
<keyword evidence="3" id="KW-1185">Reference proteome</keyword>